<dbReference type="InterPro" id="IPR035906">
    <property type="entry name" value="MetI-like_sf"/>
</dbReference>
<evidence type="ECO:0000256" key="4">
    <source>
        <dbReference type="ARBA" id="ARBA00022692"/>
    </source>
</evidence>
<dbReference type="PANTHER" id="PTHR43744:SF8">
    <property type="entry name" value="SN-GLYCEROL-3-PHOSPHATE TRANSPORT SYSTEM PERMEASE PROTEIN UGPE"/>
    <property type="match status" value="1"/>
</dbReference>
<dbReference type="SUPFAM" id="SSF161098">
    <property type="entry name" value="MetI-like"/>
    <property type="match status" value="1"/>
</dbReference>
<comment type="similarity">
    <text evidence="7">Belongs to the binding-protein-dependent transport system permease family.</text>
</comment>
<dbReference type="EMBL" id="RZNZ01000002">
    <property type="protein sequence ID" value="KAA8822013.1"/>
    <property type="molecule type" value="Genomic_DNA"/>
</dbReference>
<evidence type="ECO:0000256" key="6">
    <source>
        <dbReference type="ARBA" id="ARBA00023136"/>
    </source>
</evidence>
<evidence type="ECO:0000256" key="3">
    <source>
        <dbReference type="ARBA" id="ARBA00022475"/>
    </source>
</evidence>
<dbReference type="Proteomes" id="UP000374630">
    <property type="component" value="Unassembled WGS sequence"/>
</dbReference>
<protein>
    <submittedName>
        <fullName evidence="10">Carbohydrate ABC transporter permease</fullName>
    </submittedName>
</protein>
<dbReference type="Pfam" id="PF00528">
    <property type="entry name" value="BPD_transp_1"/>
    <property type="match status" value="1"/>
</dbReference>
<feature type="domain" description="ABC transmembrane type-1" evidence="8">
    <location>
        <begin position="112"/>
        <end position="301"/>
    </location>
</feature>
<dbReference type="GO" id="GO:0005886">
    <property type="term" value="C:plasma membrane"/>
    <property type="evidence" value="ECO:0007669"/>
    <property type="project" value="UniProtKB-SubCell"/>
</dbReference>
<keyword evidence="5 7" id="KW-1133">Transmembrane helix</keyword>
<feature type="transmembrane region" description="Helical" evidence="7">
    <location>
        <begin position="222"/>
        <end position="244"/>
    </location>
</feature>
<dbReference type="Proteomes" id="UP000345527">
    <property type="component" value="Unassembled WGS sequence"/>
</dbReference>
<gene>
    <name evidence="10" type="ORF">EM848_05210</name>
    <name evidence="9" type="ORF">EMO90_02075</name>
</gene>
<feature type="transmembrane region" description="Helical" evidence="7">
    <location>
        <begin position="54"/>
        <end position="77"/>
    </location>
</feature>
<feature type="transmembrane region" description="Helical" evidence="7">
    <location>
        <begin position="111"/>
        <end position="140"/>
    </location>
</feature>
<dbReference type="RefSeq" id="WP_150353879.1">
    <property type="nucleotide sequence ID" value="NZ_RZNZ01000002.1"/>
</dbReference>
<keyword evidence="6 7" id="KW-0472">Membrane</keyword>
<feature type="transmembrane region" description="Helical" evidence="7">
    <location>
        <begin position="180"/>
        <end position="201"/>
    </location>
</feature>
<evidence type="ECO:0000256" key="2">
    <source>
        <dbReference type="ARBA" id="ARBA00022448"/>
    </source>
</evidence>
<dbReference type="CDD" id="cd06261">
    <property type="entry name" value="TM_PBP2"/>
    <property type="match status" value="1"/>
</dbReference>
<sequence>MTNPVQGLTVNDPVAPASVVLHLNNATEEQLKALKETMRQKAVARRRARLTGRVLINILVALVVLLPLLYCLSVAFMPSGELFTTEMNLLPKHPTFENFVAAFRNIPLLRFIINSFVVSAVITIGQVLTCSLAAFAFSFLNFKGKNVLFMVVMATMMVPGEATIISNYLTVGGWGMLNTYVALIVPYLTSAMGIFLFRQFYMSFPMSLYEAAKLDGCSDLRFIWSILLPLTKGAIGAMSVYTFINAWNMYMWPLLVTGTDDMRTVQIGIAMLDSVDSQSITLMLAGVVMVIVPSILIFIFGQKQLIRGLFSGAVKG</sequence>
<keyword evidence="12" id="KW-1185">Reference proteome</keyword>
<dbReference type="OrthoDB" id="61122at2"/>
<reference evidence="11 12" key="1">
    <citation type="journal article" date="2019" name="Syst. Appl. Microbiol.">
        <title>Characterization of Bifidobacterium species in feaces of the Egyptian fruit bat: Description of B. vespertilionis sp. nov. and B. rousetti sp. nov.</title>
        <authorList>
            <person name="Modesto M."/>
            <person name="Satti M."/>
            <person name="Watanabe K."/>
            <person name="Puglisi E."/>
            <person name="Morelli L."/>
            <person name="Huang C.-H."/>
            <person name="Liou J.-S."/>
            <person name="Miyashita M."/>
            <person name="Tamura T."/>
            <person name="Saito S."/>
            <person name="Mori K."/>
            <person name="Huang L."/>
            <person name="Sciavilla P."/>
            <person name="Sandri C."/>
            <person name="Spiezio C."/>
            <person name="Vitali F."/>
            <person name="Cavalieri D."/>
            <person name="Perpetuini G."/>
            <person name="Tofalo R."/>
            <person name="Bonetti A."/>
            <person name="Arita M."/>
            <person name="Mattarelli P."/>
        </authorList>
    </citation>
    <scope>NUCLEOTIDE SEQUENCE [LARGE SCALE GENOMIC DNA]</scope>
    <source>
        <strain evidence="9 12">RST16</strain>
        <strain evidence="10 11">RST8</strain>
    </source>
</reference>
<evidence type="ECO:0000313" key="11">
    <source>
        <dbReference type="Proteomes" id="UP000345527"/>
    </source>
</evidence>
<dbReference type="EMBL" id="RZOA01000008">
    <property type="protein sequence ID" value="KAA8823546.1"/>
    <property type="molecule type" value="Genomic_DNA"/>
</dbReference>
<feature type="transmembrane region" description="Helical" evidence="7">
    <location>
        <begin position="280"/>
        <end position="301"/>
    </location>
</feature>
<dbReference type="InterPro" id="IPR000515">
    <property type="entry name" value="MetI-like"/>
</dbReference>
<accession>A0A5J5E302</accession>
<feature type="transmembrane region" description="Helical" evidence="7">
    <location>
        <begin position="147"/>
        <end position="168"/>
    </location>
</feature>
<evidence type="ECO:0000313" key="9">
    <source>
        <dbReference type="EMBL" id="KAA8822013.1"/>
    </source>
</evidence>
<evidence type="ECO:0000259" key="8">
    <source>
        <dbReference type="PROSITE" id="PS50928"/>
    </source>
</evidence>
<dbReference type="Gene3D" id="1.10.3720.10">
    <property type="entry name" value="MetI-like"/>
    <property type="match status" value="1"/>
</dbReference>
<keyword evidence="3" id="KW-1003">Cell membrane</keyword>
<dbReference type="GO" id="GO:0055085">
    <property type="term" value="P:transmembrane transport"/>
    <property type="evidence" value="ECO:0007669"/>
    <property type="project" value="InterPro"/>
</dbReference>
<dbReference type="PROSITE" id="PS50928">
    <property type="entry name" value="ABC_TM1"/>
    <property type="match status" value="1"/>
</dbReference>
<comment type="caution">
    <text evidence="10">The sequence shown here is derived from an EMBL/GenBank/DDBJ whole genome shotgun (WGS) entry which is preliminary data.</text>
</comment>
<evidence type="ECO:0000256" key="5">
    <source>
        <dbReference type="ARBA" id="ARBA00022989"/>
    </source>
</evidence>
<proteinExistence type="inferred from homology"/>
<comment type="subcellular location">
    <subcellularLocation>
        <location evidence="1 7">Cell membrane</location>
        <topology evidence="1 7">Multi-pass membrane protein</topology>
    </subcellularLocation>
</comment>
<evidence type="ECO:0000313" key="12">
    <source>
        <dbReference type="Proteomes" id="UP000374630"/>
    </source>
</evidence>
<organism evidence="10 11">
    <name type="scientific">Bifidobacterium vespertilionis</name>
    <dbReference type="NCBI Taxonomy" id="2562524"/>
    <lineage>
        <taxon>Bacteria</taxon>
        <taxon>Bacillati</taxon>
        <taxon>Actinomycetota</taxon>
        <taxon>Actinomycetes</taxon>
        <taxon>Bifidobacteriales</taxon>
        <taxon>Bifidobacteriaceae</taxon>
        <taxon>Bifidobacterium</taxon>
    </lineage>
</organism>
<keyword evidence="4 7" id="KW-0812">Transmembrane</keyword>
<dbReference type="AlphaFoldDB" id="A0A5J5E302"/>
<evidence type="ECO:0000256" key="7">
    <source>
        <dbReference type="RuleBase" id="RU363032"/>
    </source>
</evidence>
<dbReference type="PANTHER" id="PTHR43744">
    <property type="entry name" value="ABC TRANSPORTER PERMEASE PROTEIN MG189-RELATED-RELATED"/>
    <property type="match status" value="1"/>
</dbReference>
<evidence type="ECO:0000313" key="10">
    <source>
        <dbReference type="EMBL" id="KAA8823546.1"/>
    </source>
</evidence>
<keyword evidence="2 7" id="KW-0813">Transport</keyword>
<evidence type="ECO:0000256" key="1">
    <source>
        <dbReference type="ARBA" id="ARBA00004651"/>
    </source>
</evidence>
<name>A0A5J5E302_9BIFI</name>